<dbReference type="GO" id="GO:0006508">
    <property type="term" value="P:proteolysis"/>
    <property type="evidence" value="ECO:0007669"/>
    <property type="project" value="InterPro"/>
</dbReference>
<name>A0A9W6QE23_9ACTN</name>
<dbReference type="SUPFAM" id="SSF82171">
    <property type="entry name" value="DPP6 N-terminal domain-like"/>
    <property type="match status" value="1"/>
</dbReference>
<organism evidence="2 3">
    <name type="scientific">Kitasatospora phosalacinea</name>
    <dbReference type="NCBI Taxonomy" id="2065"/>
    <lineage>
        <taxon>Bacteria</taxon>
        <taxon>Bacillati</taxon>
        <taxon>Actinomycetota</taxon>
        <taxon>Actinomycetes</taxon>
        <taxon>Kitasatosporales</taxon>
        <taxon>Streptomycetaceae</taxon>
        <taxon>Kitasatospora</taxon>
    </lineage>
</organism>
<protein>
    <submittedName>
        <fullName evidence="2">Peptidase</fullName>
    </submittedName>
</protein>
<sequence>MTDNGTGLAPAWVAQTVVTYDELCFAQGALWWLQSDPDHGGRQRLMRSFAGSTLSVTAPEFSVGGQLHAYGGGSFVVAPDGVWFVDNGSLFHLPTGGTPVCVATGDDQVQYGDLSLSWDGLPLAVRGGDSADEIVSVSRTGHVEVLVRSSGFLASPRLAPGMLAYLEWDRDQMPWDSSRLLLAAVRPGVVEPGVVVAGDWQESVTQPSWGPGGRLHFMSDRTGWWNLYRWNGVAEAIAPVDADCAPAPWEGGYQSYGFTPRGEVVLTATDGIATELLLVNGTDRRRIASNLTSIKPYVAATGTAVAVIGSTASSSPSIWSVDLAAGSDGRASLVVPEPPSPSPWTVSPPSVETVETVNGPLRFLLHRPDDTGAVPLIVRAHPGPTDDVPLRLDWTTQFFISHGFAVAEVLYRGSTGQGRAFRQSLHGHWGEYDVDDCAAVGEHLLAAGVALPGALFISGASAGGYTALQAACRPAPFSAATATSAIIDPARWERSVPPFQRPHAAVLRGPAGAAAPDRVRVPVLVIHGTADTITSASEARHFAGALSARDRNHESLFLAGGDHYLSDPASRQHALGAELGFYQRIMRRGRG</sequence>
<dbReference type="InterPro" id="IPR029058">
    <property type="entry name" value="AB_hydrolase_fold"/>
</dbReference>
<evidence type="ECO:0000313" key="2">
    <source>
        <dbReference type="EMBL" id="GLW74725.1"/>
    </source>
</evidence>
<dbReference type="InterPro" id="IPR050585">
    <property type="entry name" value="Xaa-Pro_dipeptidyl-ppase/CocE"/>
</dbReference>
<dbReference type="GO" id="GO:0008236">
    <property type="term" value="F:serine-type peptidase activity"/>
    <property type="evidence" value="ECO:0007669"/>
    <property type="project" value="InterPro"/>
</dbReference>
<dbReference type="PANTHER" id="PTHR43056">
    <property type="entry name" value="PEPTIDASE S9 PROLYL OLIGOPEPTIDASE"/>
    <property type="match status" value="1"/>
</dbReference>
<dbReference type="Pfam" id="PF00326">
    <property type="entry name" value="Peptidase_S9"/>
    <property type="match status" value="1"/>
</dbReference>
<dbReference type="InterPro" id="IPR001375">
    <property type="entry name" value="Peptidase_S9_cat"/>
</dbReference>
<dbReference type="Gene3D" id="3.40.50.1820">
    <property type="entry name" value="alpha/beta hydrolase"/>
    <property type="match status" value="1"/>
</dbReference>
<evidence type="ECO:0000313" key="3">
    <source>
        <dbReference type="Proteomes" id="UP001165041"/>
    </source>
</evidence>
<evidence type="ECO:0000259" key="1">
    <source>
        <dbReference type="Pfam" id="PF00326"/>
    </source>
</evidence>
<dbReference type="PANTHER" id="PTHR43056:SF5">
    <property type="entry name" value="PEPTIDASE S9 PROLYL OLIGOPEPTIDASE CATALYTIC DOMAIN-CONTAINING PROTEIN"/>
    <property type="match status" value="1"/>
</dbReference>
<reference evidence="2" key="1">
    <citation type="submission" date="2023-02" db="EMBL/GenBank/DDBJ databases">
        <title>Kitasatospora phosalacinea NBRC 14627.</title>
        <authorList>
            <person name="Ichikawa N."/>
            <person name="Sato H."/>
            <person name="Tonouchi N."/>
        </authorList>
    </citation>
    <scope>NUCLEOTIDE SEQUENCE</scope>
    <source>
        <strain evidence="2">NBRC 14627</strain>
    </source>
</reference>
<accession>A0A9W6QE23</accession>
<dbReference type="AlphaFoldDB" id="A0A9W6QE23"/>
<dbReference type="SUPFAM" id="SSF53474">
    <property type="entry name" value="alpha/beta-Hydrolases"/>
    <property type="match status" value="1"/>
</dbReference>
<comment type="caution">
    <text evidence="2">The sequence shown here is derived from an EMBL/GenBank/DDBJ whole genome shotgun (WGS) entry which is preliminary data.</text>
</comment>
<feature type="domain" description="Peptidase S9 prolyl oligopeptidase catalytic" evidence="1">
    <location>
        <begin position="392"/>
        <end position="586"/>
    </location>
</feature>
<gene>
    <name evidence="2" type="ORF">Kpho02_70220</name>
</gene>
<dbReference type="Proteomes" id="UP001165041">
    <property type="component" value="Unassembled WGS sequence"/>
</dbReference>
<dbReference type="RefSeq" id="WP_285740291.1">
    <property type="nucleotide sequence ID" value="NZ_BSSA01000038.1"/>
</dbReference>
<dbReference type="EMBL" id="BSSA01000038">
    <property type="protein sequence ID" value="GLW74725.1"/>
    <property type="molecule type" value="Genomic_DNA"/>
</dbReference>
<proteinExistence type="predicted"/>